<dbReference type="Pfam" id="PF12038">
    <property type="entry name" value="QTMAN_N"/>
    <property type="match status" value="1"/>
</dbReference>
<keyword evidence="2" id="KW-0328">Glycosyltransferase</keyword>
<organism evidence="9">
    <name type="scientific">Panstrongylus megistus</name>
    <dbReference type="NCBI Taxonomy" id="65343"/>
    <lineage>
        <taxon>Eukaryota</taxon>
        <taxon>Metazoa</taxon>
        <taxon>Ecdysozoa</taxon>
        <taxon>Arthropoda</taxon>
        <taxon>Hexapoda</taxon>
        <taxon>Insecta</taxon>
        <taxon>Pterygota</taxon>
        <taxon>Neoptera</taxon>
        <taxon>Paraneoptera</taxon>
        <taxon>Hemiptera</taxon>
        <taxon>Heteroptera</taxon>
        <taxon>Panheteroptera</taxon>
        <taxon>Cimicomorpha</taxon>
        <taxon>Reduviidae</taxon>
        <taxon>Triatominae</taxon>
        <taxon>Panstrongylus</taxon>
    </lineage>
</organism>
<name>A0A069DS60_9HEMI</name>
<reference evidence="9" key="1">
    <citation type="journal article" date="2015" name="J. Med. Entomol.">
        <title>A Deep Insight Into the Sialotranscriptome of the Chagas Disease Vector, Panstrongylus megistus (Hemiptera: Heteroptera).</title>
        <authorList>
            <person name="Ribeiro J.M."/>
            <person name="Schwarz A."/>
            <person name="Francischetti I.M."/>
        </authorList>
    </citation>
    <scope>NUCLEOTIDE SEQUENCE</scope>
    <source>
        <tissue evidence="9">Salivary glands</tissue>
    </source>
</reference>
<dbReference type="GO" id="GO:0016438">
    <property type="term" value="F:tRNA-queuosine(34) beta-mannosyltransferase activity"/>
    <property type="evidence" value="ECO:0007669"/>
    <property type="project" value="UniProtKB-EC"/>
</dbReference>
<sequence>MSLPEVLLIEPFCGGSHKVLIDLIKSELEKTTQAICLVTMTAKKWHWRARTSSLYLSEIIPKSHAFRVLFTSSVLNLAELIALRQDLSVCKKIVYFHENQLVYPIRQKKDRDFQYGYNETLTCLVADLIIFNSQYNYNSFLNNLKAHFRLQPDYRPKGLKEKIALKSEVLYFPISIENLSPRRNYNSPLHMVWPHRWEHDKGIDDIVDVLLRLKKENVNFKISMLGEQPSNLEDRYDSVRLELGDHVIHWGFLPLRTDYVAVLAQAHLAISTAIHEFFGVSMMECLISGCYPLCPNRLVYPELYPKECLYESQEELFGTIVRFASNMHLLEQILYFHNKADIFW</sequence>
<feature type="domain" description="tRNA-queuosine alpha-mannosyltransferase N-terminal" evidence="8">
    <location>
        <begin position="6"/>
        <end position="174"/>
    </location>
</feature>
<dbReference type="InterPro" id="IPR001296">
    <property type="entry name" value="Glyco_trans_1"/>
</dbReference>
<evidence type="ECO:0000256" key="3">
    <source>
        <dbReference type="ARBA" id="ARBA00022679"/>
    </source>
</evidence>
<dbReference type="AlphaFoldDB" id="A0A069DS60"/>
<comment type="catalytic activity">
    <reaction evidence="6">
        <text>queuosine(34) in tRNA(Asp) + GDP-alpha-D-mannose = O-4''-alpha-D-mannosylqueuosine(34) in tRNA(Asp) + GDP + H(+)</text>
        <dbReference type="Rhea" id="RHEA:12885"/>
        <dbReference type="Rhea" id="RHEA-COMP:18572"/>
        <dbReference type="Rhea" id="RHEA-COMP:18581"/>
        <dbReference type="ChEBI" id="CHEBI:15378"/>
        <dbReference type="ChEBI" id="CHEBI:57527"/>
        <dbReference type="ChEBI" id="CHEBI:58189"/>
        <dbReference type="ChEBI" id="CHEBI:194431"/>
        <dbReference type="ChEBI" id="CHEBI:194442"/>
        <dbReference type="EC" id="2.4.1.110"/>
    </reaction>
    <physiologicalReaction direction="left-to-right" evidence="6">
        <dbReference type="Rhea" id="RHEA:12886"/>
    </physiologicalReaction>
</comment>
<evidence type="ECO:0000256" key="6">
    <source>
        <dbReference type="ARBA" id="ARBA00048439"/>
    </source>
</evidence>
<protein>
    <recommendedName>
        <fullName evidence="5">tRNA-queuosine alpha-mannosyltransferase</fullName>
        <ecNumber evidence="4">2.4.1.110</ecNumber>
    </recommendedName>
</protein>
<evidence type="ECO:0000256" key="1">
    <source>
        <dbReference type="ARBA" id="ARBA00009481"/>
    </source>
</evidence>
<dbReference type="CDD" id="cd01635">
    <property type="entry name" value="Glycosyltransferase_GTB-type"/>
    <property type="match status" value="1"/>
</dbReference>
<dbReference type="PANTHER" id="PTHR13615">
    <property type="entry name" value="GLYCOSYLTRANSFERASE-LIKE 1"/>
    <property type="match status" value="1"/>
</dbReference>
<evidence type="ECO:0000313" key="9">
    <source>
        <dbReference type="EMBL" id="JAC86873.1"/>
    </source>
</evidence>
<evidence type="ECO:0000256" key="2">
    <source>
        <dbReference type="ARBA" id="ARBA00022676"/>
    </source>
</evidence>
<dbReference type="Gene3D" id="3.40.50.2000">
    <property type="entry name" value="Glycogen Phosphorylase B"/>
    <property type="match status" value="1"/>
</dbReference>
<dbReference type="InterPro" id="IPR022701">
    <property type="entry name" value="QTMAN_N"/>
</dbReference>
<evidence type="ECO:0000259" key="8">
    <source>
        <dbReference type="Pfam" id="PF12038"/>
    </source>
</evidence>
<feature type="domain" description="Glycosyl transferase family 1" evidence="7">
    <location>
        <begin position="194"/>
        <end position="302"/>
    </location>
</feature>
<evidence type="ECO:0000256" key="5">
    <source>
        <dbReference type="ARBA" id="ARBA00044539"/>
    </source>
</evidence>
<dbReference type="EC" id="2.4.1.110" evidence="4"/>
<keyword evidence="3 9" id="KW-0808">Transferase</keyword>
<dbReference type="InterPro" id="IPR051862">
    <property type="entry name" value="GT-like_domain_containing_1"/>
</dbReference>
<accession>A0A069DS60</accession>
<comment type="similarity">
    <text evidence="1">Belongs to the glycosyltransferase group 1 family. Glycosyltransferase 4 subfamily.</text>
</comment>
<proteinExistence type="evidence at transcript level"/>
<dbReference type="Pfam" id="PF00534">
    <property type="entry name" value="Glycos_transf_1"/>
    <property type="match status" value="1"/>
</dbReference>
<dbReference type="SUPFAM" id="SSF53756">
    <property type="entry name" value="UDP-Glycosyltransferase/glycogen phosphorylase"/>
    <property type="match status" value="1"/>
</dbReference>
<dbReference type="PANTHER" id="PTHR13615:SF3">
    <property type="entry name" value="GLYCOSYLTRANSFERASE-LIKE DOMAIN-CONTAINING PROTEIN 1"/>
    <property type="match status" value="1"/>
</dbReference>
<evidence type="ECO:0000256" key="4">
    <source>
        <dbReference type="ARBA" id="ARBA00044517"/>
    </source>
</evidence>
<evidence type="ECO:0000259" key="7">
    <source>
        <dbReference type="Pfam" id="PF00534"/>
    </source>
</evidence>
<dbReference type="EMBL" id="GBGD01002016">
    <property type="protein sequence ID" value="JAC86873.1"/>
    <property type="molecule type" value="mRNA"/>
</dbReference>